<sequence>MKSRNPNAKLSTYLISIVAIGGSLLCSNCSLETEQEYLVDIEKACNCYRITGPNKSRDIEENLHQCMGEYEKFIQQAEEQKNISASQSDSLNQLYLGILMNELTLTCEFFREDYKAFISDQFFAPFSLADQLLHEAELEGADTTDVHIIKLKFAAGQREYAYNLMRRNYIIKNSNDYYGWWVKGAMEHELGMTDQALLSLDNAISYAQNSGEGNLIKYYQNSISSVNNSRNQLFEVTISH</sequence>
<dbReference type="Proteomes" id="UP000237662">
    <property type="component" value="Unassembled WGS sequence"/>
</dbReference>
<protein>
    <recommendedName>
        <fullName evidence="3">Tetratricopeptide repeat protein</fullName>
    </recommendedName>
</protein>
<gene>
    <name evidence="1" type="ORF">CLV84_4325</name>
</gene>
<keyword evidence="2" id="KW-1185">Reference proteome</keyword>
<accession>A0A2S6HZP7</accession>
<comment type="caution">
    <text evidence="1">The sequence shown here is derived from an EMBL/GenBank/DDBJ whole genome shotgun (WGS) entry which is preliminary data.</text>
</comment>
<reference evidence="1 2" key="1">
    <citation type="submission" date="2018-02" db="EMBL/GenBank/DDBJ databases">
        <title>Genomic Encyclopedia of Archaeal and Bacterial Type Strains, Phase II (KMG-II): from individual species to whole genera.</title>
        <authorList>
            <person name="Goeker M."/>
        </authorList>
    </citation>
    <scope>NUCLEOTIDE SEQUENCE [LARGE SCALE GENOMIC DNA]</scope>
    <source>
        <strain evidence="1 2">DSM 29526</strain>
    </source>
</reference>
<evidence type="ECO:0000313" key="2">
    <source>
        <dbReference type="Proteomes" id="UP000237662"/>
    </source>
</evidence>
<proteinExistence type="predicted"/>
<dbReference type="RefSeq" id="WP_146088900.1">
    <property type="nucleotide sequence ID" value="NZ_PTJC01000011.1"/>
</dbReference>
<dbReference type="AlphaFoldDB" id="A0A2S6HZP7"/>
<name>A0A2S6HZP7_9BACT</name>
<dbReference type="EMBL" id="PTJC01000011">
    <property type="protein sequence ID" value="PPK83805.1"/>
    <property type="molecule type" value="Genomic_DNA"/>
</dbReference>
<evidence type="ECO:0000313" key="1">
    <source>
        <dbReference type="EMBL" id="PPK83805.1"/>
    </source>
</evidence>
<evidence type="ECO:0008006" key="3">
    <source>
        <dbReference type="Google" id="ProtNLM"/>
    </source>
</evidence>
<organism evidence="1 2">
    <name type="scientific">Neolewinella xylanilytica</name>
    <dbReference type="NCBI Taxonomy" id="1514080"/>
    <lineage>
        <taxon>Bacteria</taxon>
        <taxon>Pseudomonadati</taxon>
        <taxon>Bacteroidota</taxon>
        <taxon>Saprospiria</taxon>
        <taxon>Saprospirales</taxon>
        <taxon>Lewinellaceae</taxon>
        <taxon>Neolewinella</taxon>
    </lineage>
</organism>